<gene>
    <name evidence="3" type="ORF">HAND00432_LOCUS23090</name>
</gene>
<protein>
    <recommendedName>
        <fullName evidence="2">NodB homology domain-containing protein</fullName>
    </recommendedName>
</protein>
<evidence type="ECO:0000259" key="2">
    <source>
        <dbReference type="PROSITE" id="PS51677"/>
    </source>
</evidence>
<dbReference type="GO" id="GO:0004099">
    <property type="term" value="F:chitin deacetylase activity"/>
    <property type="evidence" value="ECO:0007669"/>
    <property type="project" value="UniProtKB-ARBA"/>
</dbReference>
<proteinExistence type="predicted"/>
<dbReference type="PANTHER" id="PTHR10587:SF137">
    <property type="entry name" value="4-DEOXY-4-FORMAMIDO-L-ARABINOSE-PHOSPHOUNDECAPRENOL DEFORMYLASE ARND-RELATED"/>
    <property type="match status" value="1"/>
</dbReference>
<organism evidence="3">
    <name type="scientific">Hemiselmis andersenii</name>
    <name type="common">Cryptophyte alga</name>
    <dbReference type="NCBI Taxonomy" id="464988"/>
    <lineage>
        <taxon>Eukaryota</taxon>
        <taxon>Cryptophyceae</taxon>
        <taxon>Cryptomonadales</taxon>
        <taxon>Hemiselmidaceae</taxon>
        <taxon>Hemiselmis</taxon>
    </lineage>
</organism>
<name>A0A7S1EDV8_HEMAN</name>
<keyword evidence="1" id="KW-1133">Transmembrane helix</keyword>
<keyword evidence="1" id="KW-0812">Transmembrane</keyword>
<dbReference type="GO" id="GO:0005975">
    <property type="term" value="P:carbohydrate metabolic process"/>
    <property type="evidence" value="ECO:0007669"/>
    <property type="project" value="InterPro"/>
</dbReference>
<dbReference type="InterPro" id="IPR002509">
    <property type="entry name" value="NODB_dom"/>
</dbReference>
<dbReference type="AlphaFoldDB" id="A0A7S1EDV8"/>
<dbReference type="SUPFAM" id="SSF88713">
    <property type="entry name" value="Glycoside hydrolase/deacetylase"/>
    <property type="match status" value="1"/>
</dbReference>
<dbReference type="EMBL" id="HBFX01038375">
    <property type="protein sequence ID" value="CAD8972089.1"/>
    <property type="molecule type" value="Transcribed_RNA"/>
</dbReference>
<dbReference type="PANTHER" id="PTHR10587">
    <property type="entry name" value="GLYCOSYL TRANSFERASE-RELATED"/>
    <property type="match status" value="1"/>
</dbReference>
<accession>A0A7S1EDV8</accession>
<dbReference type="PROSITE" id="PS51677">
    <property type="entry name" value="NODB"/>
    <property type="match status" value="1"/>
</dbReference>
<dbReference type="InterPro" id="IPR011330">
    <property type="entry name" value="Glyco_hydro/deAcase_b/a-brl"/>
</dbReference>
<feature type="transmembrane region" description="Helical" evidence="1">
    <location>
        <begin position="74"/>
        <end position="92"/>
    </location>
</feature>
<reference evidence="3" key="1">
    <citation type="submission" date="2021-01" db="EMBL/GenBank/DDBJ databases">
        <authorList>
            <person name="Corre E."/>
            <person name="Pelletier E."/>
            <person name="Niang G."/>
            <person name="Scheremetjew M."/>
            <person name="Finn R."/>
            <person name="Kale V."/>
            <person name="Holt S."/>
            <person name="Cochrane G."/>
            <person name="Meng A."/>
            <person name="Brown T."/>
            <person name="Cohen L."/>
        </authorList>
    </citation>
    <scope>NUCLEOTIDE SEQUENCE</scope>
    <source>
        <strain evidence="3">CCMP644</strain>
    </source>
</reference>
<evidence type="ECO:0000256" key="1">
    <source>
        <dbReference type="SAM" id="Phobius"/>
    </source>
</evidence>
<evidence type="ECO:0000313" key="3">
    <source>
        <dbReference type="EMBL" id="CAD8972089.1"/>
    </source>
</evidence>
<dbReference type="Gene3D" id="3.20.20.370">
    <property type="entry name" value="Glycoside hydrolase/deacetylase"/>
    <property type="match status" value="1"/>
</dbReference>
<feature type="domain" description="NodB homology" evidence="2">
    <location>
        <begin position="156"/>
        <end position="348"/>
    </location>
</feature>
<dbReference type="Pfam" id="PF01522">
    <property type="entry name" value="Polysacc_deac_1"/>
    <property type="match status" value="1"/>
</dbReference>
<feature type="transmembrane region" description="Helical" evidence="1">
    <location>
        <begin position="104"/>
        <end position="123"/>
    </location>
</feature>
<sequence length="365" mass="40669">MRQLFSPVWDTSLPFVPSSSHGPPPARPGFSLWGWLQTLPGVSAPEGSMREGERSSQLLSFLRPACEGWCGWDLLTALILLAGVITVLLLRHEEARKALHWKRLAATHPGVVGAIAGFGWSLLTFPTMRPLIWAARMAIQWCRGTVWYYTGEMVQGYVAFTIDDVPGATSRPLMDQVLRLLDKYEAKATFFVISGQARGSVKEGLLRKAVQRGHELANHCVEDIPYHNHSELDFEEALLSCESLLTQLTASQHPLDPTRKKWFRPPQGRCSGAMWRVLGRHGYASAMTDCFGMDTVCVEPYVSSYVASRAQAGSVVLMHLPEKGFREHNLEAIEVVLRKLQGRGLRAVTLSELDARAEGRFEIQC</sequence>
<keyword evidence="1" id="KW-0472">Membrane</keyword>
<dbReference type="InterPro" id="IPR050248">
    <property type="entry name" value="Polysacc_deacetylase_ArnD"/>
</dbReference>